<dbReference type="AlphaFoldDB" id="A0A0C3AP32"/>
<name>A0A0C3AP32_9AGAM</name>
<dbReference type="EMBL" id="KN822016">
    <property type="protein sequence ID" value="KIM66717.1"/>
    <property type="molecule type" value="Genomic_DNA"/>
</dbReference>
<evidence type="ECO:0000313" key="2">
    <source>
        <dbReference type="Proteomes" id="UP000053989"/>
    </source>
</evidence>
<reference evidence="1 2" key="1">
    <citation type="submission" date="2014-04" db="EMBL/GenBank/DDBJ databases">
        <authorList>
            <consortium name="DOE Joint Genome Institute"/>
            <person name="Kuo A."/>
            <person name="Kohler A."/>
            <person name="Nagy L.G."/>
            <person name="Floudas D."/>
            <person name="Copeland A."/>
            <person name="Barry K.W."/>
            <person name="Cichocki N."/>
            <person name="Veneault-Fourrey C."/>
            <person name="LaButti K."/>
            <person name="Lindquist E.A."/>
            <person name="Lipzen A."/>
            <person name="Lundell T."/>
            <person name="Morin E."/>
            <person name="Murat C."/>
            <person name="Sun H."/>
            <person name="Tunlid A."/>
            <person name="Henrissat B."/>
            <person name="Grigoriev I.V."/>
            <person name="Hibbett D.S."/>
            <person name="Martin F."/>
            <person name="Nordberg H.P."/>
            <person name="Cantor M.N."/>
            <person name="Hua S.X."/>
        </authorList>
    </citation>
    <scope>NUCLEOTIDE SEQUENCE [LARGE SCALE GENOMIC DNA]</scope>
    <source>
        <strain evidence="1 2">Foug A</strain>
    </source>
</reference>
<reference evidence="2" key="2">
    <citation type="submission" date="2015-01" db="EMBL/GenBank/DDBJ databases">
        <title>Evolutionary Origins and Diversification of the Mycorrhizal Mutualists.</title>
        <authorList>
            <consortium name="DOE Joint Genome Institute"/>
            <consortium name="Mycorrhizal Genomics Consortium"/>
            <person name="Kohler A."/>
            <person name="Kuo A."/>
            <person name="Nagy L.G."/>
            <person name="Floudas D."/>
            <person name="Copeland A."/>
            <person name="Barry K.W."/>
            <person name="Cichocki N."/>
            <person name="Veneault-Fourrey C."/>
            <person name="LaButti K."/>
            <person name="Lindquist E.A."/>
            <person name="Lipzen A."/>
            <person name="Lundell T."/>
            <person name="Morin E."/>
            <person name="Murat C."/>
            <person name="Riley R."/>
            <person name="Ohm R."/>
            <person name="Sun H."/>
            <person name="Tunlid A."/>
            <person name="Henrissat B."/>
            <person name="Grigoriev I.V."/>
            <person name="Hibbett D.S."/>
            <person name="Martin F."/>
        </authorList>
    </citation>
    <scope>NUCLEOTIDE SEQUENCE [LARGE SCALE GENOMIC DNA]</scope>
    <source>
        <strain evidence="2">Foug A</strain>
    </source>
</reference>
<organism evidence="1 2">
    <name type="scientific">Scleroderma citrinum Foug A</name>
    <dbReference type="NCBI Taxonomy" id="1036808"/>
    <lineage>
        <taxon>Eukaryota</taxon>
        <taxon>Fungi</taxon>
        <taxon>Dikarya</taxon>
        <taxon>Basidiomycota</taxon>
        <taxon>Agaricomycotina</taxon>
        <taxon>Agaricomycetes</taxon>
        <taxon>Agaricomycetidae</taxon>
        <taxon>Boletales</taxon>
        <taxon>Sclerodermatineae</taxon>
        <taxon>Sclerodermataceae</taxon>
        <taxon>Scleroderma</taxon>
    </lineage>
</organism>
<dbReference type="Proteomes" id="UP000053989">
    <property type="component" value="Unassembled WGS sequence"/>
</dbReference>
<proteinExistence type="predicted"/>
<sequence length="127" mass="14581">MTARELIQRMPHNTRIINSSVRFNVTRRSQFEVVVELPRAIRIPAISINDLEKTETVLGRYRRHRCDISQKSFKASATPPTSHHQLSRSANLVAVERMASPKVTFFNWNPLVLQLIVRGNSACRDKT</sequence>
<gene>
    <name evidence="1" type="ORF">SCLCIDRAFT_1211112</name>
</gene>
<keyword evidence="2" id="KW-1185">Reference proteome</keyword>
<accession>A0A0C3AP32</accession>
<dbReference type="InParanoid" id="A0A0C3AP32"/>
<dbReference type="HOGENOM" id="CLU_1971805_0_0_1"/>
<evidence type="ECO:0000313" key="1">
    <source>
        <dbReference type="EMBL" id="KIM66717.1"/>
    </source>
</evidence>
<protein>
    <submittedName>
        <fullName evidence="1">Uncharacterized protein</fullName>
    </submittedName>
</protein>